<organism evidence="9 10">
    <name type="scientific">Shewanella hanedai</name>
    <name type="common">Alteromonas hanedai</name>
    <dbReference type="NCBI Taxonomy" id="25"/>
    <lineage>
        <taxon>Bacteria</taxon>
        <taxon>Pseudomonadati</taxon>
        <taxon>Pseudomonadota</taxon>
        <taxon>Gammaproteobacteria</taxon>
        <taxon>Alteromonadales</taxon>
        <taxon>Shewanellaceae</taxon>
        <taxon>Shewanella</taxon>
    </lineage>
</organism>
<evidence type="ECO:0000256" key="6">
    <source>
        <dbReference type="RuleBase" id="RU003915"/>
    </source>
</evidence>
<dbReference type="Pfam" id="PF00254">
    <property type="entry name" value="FKBP_C"/>
    <property type="match status" value="1"/>
</dbReference>
<comment type="caution">
    <text evidence="9">The sequence shown here is derived from an EMBL/GenBank/DDBJ whole genome shotgun (WGS) entry which is preliminary data.</text>
</comment>
<dbReference type="InterPro" id="IPR036944">
    <property type="entry name" value="PPIase_FKBP_N_sf"/>
</dbReference>
<dbReference type="PROSITE" id="PS50059">
    <property type="entry name" value="FKBP_PPIASE"/>
    <property type="match status" value="1"/>
</dbReference>
<comment type="similarity">
    <text evidence="2 6">Belongs to the FKBP-type PPIase family.</text>
</comment>
<evidence type="ECO:0000256" key="4">
    <source>
        <dbReference type="ARBA" id="ARBA00023235"/>
    </source>
</evidence>
<sequence>MKKFTRNTLAVVTSFSLFISAHSLANNEPTTDLQKESYSIGASVGNYISNQIFSQTQMGAEVDVDMVVQGAIDALKGQQKFTDEEVLTYLNKRAEFLNAVRTAEIEKIAQKSMADGQAYLETNKSNSDVVVTKSGLQYQVLKQGEGRIPNPEDVVTVNYKGFLVDGTQFDDSYERGEPNRFALISVIAGWQEGITLMPEGSIYKFAIPAALAYGNDTVGMIPPSSTLVFEVELVKVEEPGENAHGMGLSGMGMGGMMGGKGSPH</sequence>
<evidence type="ECO:0000256" key="5">
    <source>
        <dbReference type="PROSITE-ProRule" id="PRU00277"/>
    </source>
</evidence>
<dbReference type="GO" id="GO:0003755">
    <property type="term" value="F:peptidyl-prolyl cis-trans isomerase activity"/>
    <property type="evidence" value="ECO:0007669"/>
    <property type="project" value="UniProtKB-UniRule"/>
</dbReference>
<dbReference type="Proteomes" id="UP000318126">
    <property type="component" value="Unassembled WGS sequence"/>
</dbReference>
<dbReference type="EMBL" id="VKGK01000034">
    <property type="protein sequence ID" value="TRY12410.1"/>
    <property type="molecule type" value="Genomic_DNA"/>
</dbReference>
<dbReference type="RefSeq" id="WP_144042131.1">
    <property type="nucleotide sequence ID" value="NZ_BMPL01000034.1"/>
</dbReference>
<dbReference type="Gene3D" id="3.10.50.40">
    <property type="match status" value="1"/>
</dbReference>
<feature type="signal peptide" evidence="7">
    <location>
        <begin position="1"/>
        <end position="25"/>
    </location>
</feature>
<dbReference type="SUPFAM" id="SSF54534">
    <property type="entry name" value="FKBP-like"/>
    <property type="match status" value="1"/>
</dbReference>
<evidence type="ECO:0000259" key="8">
    <source>
        <dbReference type="PROSITE" id="PS50059"/>
    </source>
</evidence>
<evidence type="ECO:0000256" key="2">
    <source>
        <dbReference type="ARBA" id="ARBA00006577"/>
    </source>
</evidence>
<evidence type="ECO:0000256" key="7">
    <source>
        <dbReference type="SAM" id="SignalP"/>
    </source>
</evidence>
<keyword evidence="3 5" id="KW-0697">Rotamase</keyword>
<name>A0A553JIX9_SHEHA</name>
<dbReference type="AlphaFoldDB" id="A0A553JIX9"/>
<protein>
    <recommendedName>
        <fullName evidence="6">Peptidyl-prolyl cis-trans isomerase</fullName>
        <ecNumber evidence="6">5.2.1.8</ecNumber>
    </recommendedName>
</protein>
<dbReference type="PANTHER" id="PTHR43811">
    <property type="entry name" value="FKBP-TYPE PEPTIDYL-PROLYL CIS-TRANS ISOMERASE FKPA"/>
    <property type="match status" value="1"/>
</dbReference>
<proteinExistence type="inferred from homology"/>
<dbReference type="InterPro" id="IPR001179">
    <property type="entry name" value="PPIase_FKBP_dom"/>
</dbReference>
<reference evidence="10" key="1">
    <citation type="submission" date="2019-07" db="EMBL/GenBank/DDBJ databases">
        <title>Shewanella sp. YLB-08 draft genomic sequence.</title>
        <authorList>
            <person name="Yu L."/>
        </authorList>
    </citation>
    <scope>NUCLEOTIDE SEQUENCE [LARGE SCALE GENOMIC DNA]</scope>
    <source>
        <strain evidence="10">JCM 20706</strain>
    </source>
</reference>
<evidence type="ECO:0000313" key="10">
    <source>
        <dbReference type="Proteomes" id="UP000318126"/>
    </source>
</evidence>
<comment type="catalytic activity">
    <reaction evidence="1 5 6">
        <text>[protein]-peptidylproline (omega=180) = [protein]-peptidylproline (omega=0)</text>
        <dbReference type="Rhea" id="RHEA:16237"/>
        <dbReference type="Rhea" id="RHEA-COMP:10747"/>
        <dbReference type="Rhea" id="RHEA-COMP:10748"/>
        <dbReference type="ChEBI" id="CHEBI:83833"/>
        <dbReference type="ChEBI" id="CHEBI:83834"/>
        <dbReference type="EC" id="5.2.1.8"/>
    </reaction>
</comment>
<gene>
    <name evidence="9" type="ORF">FN961_21030</name>
</gene>
<keyword evidence="4 5" id="KW-0413">Isomerase</keyword>
<keyword evidence="7" id="KW-0732">Signal</keyword>
<dbReference type="InterPro" id="IPR000774">
    <property type="entry name" value="PPIase_FKBP_N"/>
</dbReference>
<dbReference type="EC" id="5.2.1.8" evidence="6"/>
<evidence type="ECO:0000313" key="9">
    <source>
        <dbReference type="EMBL" id="TRY12410.1"/>
    </source>
</evidence>
<feature type="chain" id="PRO_5021909800" description="Peptidyl-prolyl cis-trans isomerase" evidence="7">
    <location>
        <begin position="26"/>
        <end position="264"/>
    </location>
</feature>
<dbReference type="PANTHER" id="PTHR43811:SF19">
    <property type="entry name" value="39 KDA FK506-BINDING NUCLEAR PROTEIN"/>
    <property type="match status" value="1"/>
</dbReference>
<feature type="domain" description="PPIase FKBP-type" evidence="8">
    <location>
        <begin position="152"/>
        <end position="237"/>
    </location>
</feature>
<dbReference type="InterPro" id="IPR046357">
    <property type="entry name" value="PPIase_dom_sf"/>
</dbReference>
<accession>A0A553JIX9</accession>
<evidence type="ECO:0000256" key="3">
    <source>
        <dbReference type="ARBA" id="ARBA00023110"/>
    </source>
</evidence>
<dbReference type="GO" id="GO:0006457">
    <property type="term" value="P:protein folding"/>
    <property type="evidence" value="ECO:0007669"/>
    <property type="project" value="InterPro"/>
</dbReference>
<keyword evidence="10" id="KW-1185">Reference proteome</keyword>
<evidence type="ECO:0000256" key="1">
    <source>
        <dbReference type="ARBA" id="ARBA00000971"/>
    </source>
</evidence>
<dbReference type="Gene3D" id="1.10.287.460">
    <property type="entry name" value="Peptidyl-prolyl cis-trans isomerase, FKBP-type, N-terminal domain"/>
    <property type="match status" value="1"/>
</dbReference>
<dbReference type="OrthoDB" id="9814548at2"/>
<dbReference type="Pfam" id="PF01346">
    <property type="entry name" value="FKBP_N"/>
    <property type="match status" value="1"/>
</dbReference>